<organism evidence="1 2">
    <name type="scientific">Acanthamoeba castellanii (strain ATCC 30010 / Neff)</name>
    <dbReference type="NCBI Taxonomy" id="1257118"/>
    <lineage>
        <taxon>Eukaryota</taxon>
        <taxon>Amoebozoa</taxon>
        <taxon>Discosea</taxon>
        <taxon>Longamoebia</taxon>
        <taxon>Centramoebida</taxon>
        <taxon>Acanthamoebidae</taxon>
        <taxon>Acanthamoeba</taxon>
    </lineage>
</organism>
<reference evidence="1 2" key="1">
    <citation type="journal article" date="2013" name="Genome Biol.">
        <title>Genome of Acanthamoeba castellanii highlights extensive lateral gene transfer and early evolution of tyrosine kinase signaling.</title>
        <authorList>
            <person name="Clarke M."/>
            <person name="Lohan A.J."/>
            <person name="Liu B."/>
            <person name="Lagkouvardos I."/>
            <person name="Roy S."/>
            <person name="Zafar N."/>
            <person name="Bertelli C."/>
            <person name="Schilde C."/>
            <person name="Kianianmomeni A."/>
            <person name="Burglin T.R."/>
            <person name="Frech C."/>
            <person name="Turcotte B."/>
            <person name="Kopec K.O."/>
            <person name="Synnott J.M."/>
            <person name="Choo C."/>
            <person name="Paponov I."/>
            <person name="Finkler A."/>
            <person name="Soon Heng Tan C."/>
            <person name="Hutchins A.P."/>
            <person name="Weinmeier T."/>
            <person name="Rattei T."/>
            <person name="Chu J.S."/>
            <person name="Gimenez G."/>
            <person name="Irimia M."/>
            <person name="Rigden D.J."/>
            <person name="Fitzpatrick D.A."/>
            <person name="Lorenzo-Morales J."/>
            <person name="Bateman A."/>
            <person name="Chiu C.H."/>
            <person name="Tang P."/>
            <person name="Hegemann P."/>
            <person name="Fromm H."/>
            <person name="Raoult D."/>
            <person name="Greub G."/>
            <person name="Miranda-Saavedra D."/>
            <person name="Chen N."/>
            <person name="Nash P."/>
            <person name="Ginger M.L."/>
            <person name="Horn M."/>
            <person name="Schaap P."/>
            <person name="Caler L."/>
            <person name="Loftus B."/>
        </authorList>
    </citation>
    <scope>NUCLEOTIDE SEQUENCE [LARGE SCALE GENOMIC DNA]</scope>
    <source>
        <strain evidence="1 2">Neff</strain>
    </source>
</reference>
<dbReference type="RefSeq" id="XP_004340910.1">
    <property type="nucleotide sequence ID" value="XM_004340862.1"/>
</dbReference>
<evidence type="ECO:0000313" key="1">
    <source>
        <dbReference type="EMBL" id="ELR18852.1"/>
    </source>
</evidence>
<keyword evidence="2" id="KW-1185">Reference proteome</keyword>
<protein>
    <submittedName>
        <fullName evidence="1">Uncharacterized protein</fullName>
    </submittedName>
</protein>
<dbReference type="GeneID" id="14919639"/>
<accession>L8H0U9</accession>
<proteinExistence type="predicted"/>
<dbReference type="KEGG" id="acan:ACA1_167120"/>
<dbReference type="OrthoDB" id="64113at2759"/>
<sequence>MQTANKGKAIKEIERLRRFLHTNQNFRFTEADKNNLYSAIEAYRSMFSSPSSWQGASFEVFSLHLQCTEAYGGGVLQGWGHQVLRFPSSRTH</sequence>
<evidence type="ECO:0000313" key="2">
    <source>
        <dbReference type="Proteomes" id="UP000011083"/>
    </source>
</evidence>
<dbReference type="EMBL" id="KB007941">
    <property type="protein sequence ID" value="ELR18852.1"/>
    <property type="molecule type" value="Genomic_DNA"/>
</dbReference>
<dbReference type="AlphaFoldDB" id="L8H0U9"/>
<name>L8H0U9_ACACF</name>
<gene>
    <name evidence="1" type="ORF">ACA1_167120</name>
</gene>
<dbReference type="Proteomes" id="UP000011083">
    <property type="component" value="Unassembled WGS sequence"/>
</dbReference>
<dbReference type="VEuPathDB" id="AmoebaDB:ACA1_167120"/>